<proteinExistence type="predicted"/>
<dbReference type="PROSITE" id="PS01305">
    <property type="entry name" value="MOAA_NIFB_PQQE"/>
    <property type="match status" value="1"/>
</dbReference>
<evidence type="ECO:0000313" key="10">
    <source>
        <dbReference type="Proteomes" id="UP000033935"/>
    </source>
</evidence>
<dbReference type="Proteomes" id="UP000033935">
    <property type="component" value="Unassembled WGS sequence"/>
</dbReference>
<feature type="domain" description="Radical SAM core" evidence="8">
    <location>
        <begin position="26"/>
        <end position="237"/>
    </location>
</feature>
<dbReference type="Gene3D" id="3.20.20.70">
    <property type="entry name" value="Aldolase class I"/>
    <property type="match status" value="1"/>
</dbReference>
<dbReference type="InterPro" id="IPR007197">
    <property type="entry name" value="rSAM"/>
</dbReference>
<keyword evidence="2" id="KW-0004">4Fe-4S</keyword>
<keyword evidence="5" id="KW-0560">Oxidoreductase</keyword>
<dbReference type="PANTHER" id="PTHR11228">
    <property type="entry name" value="RADICAL SAM DOMAIN PROTEIN"/>
    <property type="match status" value="1"/>
</dbReference>
<keyword evidence="6" id="KW-0408">Iron</keyword>
<dbReference type="SFLD" id="SFLDS00029">
    <property type="entry name" value="Radical_SAM"/>
    <property type="match status" value="1"/>
</dbReference>
<dbReference type="Pfam" id="PF04055">
    <property type="entry name" value="Radical_SAM"/>
    <property type="match status" value="1"/>
</dbReference>
<dbReference type="Pfam" id="PF13186">
    <property type="entry name" value="SPASM"/>
    <property type="match status" value="1"/>
</dbReference>
<dbReference type="InterPro" id="IPR023885">
    <property type="entry name" value="4Fe4S-binding_SPASM_dom"/>
</dbReference>
<evidence type="ECO:0000256" key="4">
    <source>
        <dbReference type="ARBA" id="ARBA00022723"/>
    </source>
</evidence>
<keyword evidence="3" id="KW-0949">S-adenosyl-L-methionine</keyword>
<evidence type="ECO:0000256" key="6">
    <source>
        <dbReference type="ARBA" id="ARBA00023004"/>
    </source>
</evidence>
<organism evidence="9 10">
    <name type="scientific">Candidatus Uhrbacteria bacterium GW2011_GWF2_39_13</name>
    <dbReference type="NCBI Taxonomy" id="1618995"/>
    <lineage>
        <taxon>Bacteria</taxon>
        <taxon>Candidatus Uhriibacteriota</taxon>
    </lineage>
</organism>
<dbReference type="GO" id="GO:0046872">
    <property type="term" value="F:metal ion binding"/>
    <property type="evidence" value="ECO:0007669"/>
    <property type="project" value="UniProtKB-KW"/>
</dbReference>
<dbReference type="SFLD" id="SFLDG01386">
    <property type="entry name" value="main_SPASM_domain-containing"/>
    <property type="match status" value="1"/>
</dbReference>
<sequence>MKGRIKTIINARKAALKLLECKLTGRRIPVRVSLLITKYCNLRCFYCYAKDTLDNKDIKEPSLDDLKNIVDQIYDCGCRWINILGGEPLIRNDAGEFIDYAHNKGMLLEITTNGFFIRQKIEALKKVDHLCVSLDGDKEANDKSRGKDSFEKIIDGIKFAVENGLRVRVHATLCKRTMAEKSLSFLSDFCKSYNIKFNYSENGLPGIEELDPDFLLTEEETLNFYKQYRKLKKQGYPIVSSDVAVDYVAQWPLKNITTIYRKDLPEIKSDTYYPCMLGRNQCFISSNGDVYPCTKKWGYGKNIYEVGFKEAWEYLAGLDCVACKELGTIEQSVILGLNPKAILNAILNFS</sequence>
<accession>A0A0G0MTW1</accession>
<evidence type="ECO:0000313" key="9">
    <source>
        <dbReference type="EMBL" id="KKR03871.1"/>
    </source>
</evidence>
<evidence type="ECO:0000256" key="2">
    <source>
        <dbReference type="ARBA" id="ARBA00022485"/>
    </source>
</evidence>
<comment type="caution">
    <text evidence="9">The sequence shown here is derived from an EMBL/GenBank/DDBJ whole genome shotgun (WGS) entry which is preliminary data.</text>
</comment>
<comment type="cofactor">
    <cofactor evidence="1">
        <name>[4Fe-4S] cluster</name>
        <dbReference type="ChEBI" id="CHEBI:49883"/>
    </cofactor>
</comment>
<evidence type="ECO:0000256" key="3">
    <source>
        <dbReference type="ARBA" id="ARBA00022691"/>
    </source>
</evidence>
<reference evidence="9 10" key="1">
    <citation type="journal article" date="2015" name="Nature">
        <title>rRNA introns, odd ribosomes, and small enigmatic genomes across a large radiation of phyla.</title>
        <authorList>
            <person name="Brown C.T."/>
            <person name="Hug L.A."/>
            <person name="Thomas B.C."/>
            <person name="Sharon I."/>
            <person name="Castelle C.J."/>
            <person name="Singh A."/>
            <person name="Wilkins M.J."/>
            <person name="Williams K.H."/>
            <person name="Banfield J.F."/>
        </authorList>
    </citation>
    <scope>NUCLEOTIDE SEQUENCE [LARGE SCALE GENOMIC DNA]</scope>
</reference>
<evidence type="ECO:0000259" key="8">
    <source>
        <dbReference type="PROSITE" id="PS51918"/>
    </source>
</evidence>
<evidence type="ECO:0000256" key="1">
    <source>
        <dbReference type="ARBA" id="ARBA00001966"/>
    </source>
</evidence>
<dbReference type="InterPro" id="IPR006638">
    <property type="entry name" value="Elp3/MiaA/NifB-like_rSAM"/>
</dbReference>
<dbReference type="CDD" id="cd01335">
    <property type="entry name" value="Radical_SAM"/>
    <property type="match status" value="1"/>
</dbReference>
<dbReference type="InterPro" id="IPR058240">
    <property type="entry name" value="rSAM_sf"/>
</dbReference>
<keyword evidence="7" id="KW-0411">Iron-sulfur</keyword>
<dbReference type="GO" id="GO:0016491">
    <property type="term" value="F:oxidoreductase activity"/>
    <property type="evidence" value="ECO:0007669"/>
    <property type="project" value="UniProtKB-KW"/>
</dbReference>
<name>A0A0G0MTW1_9BACT</name>
<dbReference type="PROSITE" id="PS51918">
    <property type="entry name" value="RADICAL_SAM"/>
    <property type="match status" value="1"/>
</dbReference>
<dbReference type="InterPro" id="IPR000385">
    <property type="entry name" value="MoaA_NifB_PqqE_Fe-S-bd_CS"/>
</dbReference>
<dbReference type="EMBL" id="LBWG01000017">
    <property type="protein sequence ID" value="KKR03871.1"/>
    <property type="molecule type" value="Genomic_DNA"/>
</dbReference>
<evidence type="ECO:0000256" key="7">
    <source>
        <dbReference type="ARBA" id="ARBA00023014"/>
    </source>
</evidence>
<protein>
    <submittedName>
        <fullName evidence="9">Heme biosynthesis protein</fullName>
    </submittedName>
</protein>
<keyword evidence="4" id="KW-0479">Metal-binding</keyword>
<dbReference type="InterPro" id="IPR013785">
    <property type="entry name" value="Aldolase_TIM"/>
</dbReference>
<dbReference type="InterPro" id="IPR050377">
    <property type="entry name" value="Radical_SAM_PqqE_MftC-like"/>
</dbReference>
<dbReference type="SFLD" id="SFLDG01067">
    <property type="entry name" value="SPASM/twitch_domain_containing"/>
    <property type="match status" value="1"/>
</dbReference>
<evidence type="ECO:0000256" key="5">
    <source>
        <dbReference type="ARBA" id="ARBA00023002"/>
    </source>
</evidence>
<dbReference type="AlphaFoldDB" id="A0A0G0MTW1"/>
<dbReference type="PIRSF" id="PIRSF037420">
    <property type="entry name" value="PQQ_syn_pqqE"/>
    <property type="match status" value="1"/>
</dbReference>
<dbReference type="SUPFAM" id="SSF102114">
    <property type="entry name" value="Radical SAM enzymes"/>
    <property type="match status" value="1"/>
</dbReference>
<dbReference type="PANTHER" id="PTHR11228:SF7">
    <property type="entry name" value="PQQA PEPTIDE CYCLASE"/>
    <property type="match status" value="1"/>
</dbReference>
<dbReference type="SMART" id="SM00729">
    <property type="entry name" value="Elp3"/>
    <property type="match status" value="1"/>
</dbReference>
<dbReference type="GO" id="GO:0032324">
    <property type="term" value="P:molybdopterin cofactor biosynthetic process"/>
    <property type="evidence" value="ECO:0007669"/>
    <property type="project" value="UniProtKB-ARBA"/>
</dbReference>
<dbReference type="InterPro" id="IPR017200">
    <property type="entry name" value="PqqE-like"/>
</dbReference>
<gene>
    <name evidence="9" type="ORF">UT30_C0017G0010</name>
</gene>
<dbReference type="GO" id="GO:0051539">
    <property type="term" value="F:4 iron, 4 sulfur cluster binding"/>
    <property type="evidence" value="ECO:0007669"/>
    <property type="project" value="UniProtKB-KW"/>
</dbReference>